<dbReference type="Proteomes" id="UP000030671">
    <property type="component" value="Unassembled WGS sequence"/>
</dbReference>
<dbReference type="PANTHER" id="PTHR46300:SF7">
    <property type="entry name" value="P450, PUTATIVE (EUROFUNG)-RELATED"/>
    <property type="match status" value="1"/>
</dbReference>
<dbReference type="Pfam" id="PF00067">
    <property type="entry name" value="p450"/>
    <property type="match status" value="1"/>
</dbReference>
<proteinExistence type="inferred from homology"/>
<dbReference type="PROSITE" id="PS00086">
    <property type="entry name" value="CYTOCHROME_P450"/>
    <property type="match status" value="1"/>
</dbReference>
<dbReference type="GO" id="GO:0020037">
    <property type="term" value="F:heme binding"/>
    <property type="evidence" value="ECO:0007669"/>
    <property type="project" value="InterPro"/>
</dbReference>
<keyword evidence="6 10" id="KW-0560">Oxidoreductase</keyword>
<protein>
    <submittedName>
        <fullName evidence="11">Cytochrome P450 monooxygenase 55</fullName>
    </submittedName>
</protein>
<keyword evidence="8 10" id="KW-0503">Monooxygenase</keyword>
<evidence type="ECO:0000256" key="7">
    <source>
        <dbReference type="ARBA" id="ARBA00023004"/>
    </source>
</evidence>
<evidence type="ECO:0000256" key="5">
    <source>
        <dbReference type="ARBA" id="ARBA00022723"/>
    </source>
</evidence>
<dbReference type="PANTHER" id="PTHR46300">
    <property type="entry name" value="P450, PUTATIVE (EUROFUNG)-RELATED-RELATED"/>
    <property type="match status" value="1"/>
</dbReference>
<dbReference type="PRINTS" id="PR00385">
    <property type="entry name" value="P450"/>
</dbReference>
<evidence type="ECO:0000313" key="11">
    <source>
        <dbReference type="EMBL" id="ETW75740.1"/>
    </source>
</evidence>
<dbReference type="HOGENOM" id="CLU_001570_2_3_1"/>
<reference evidence="11 12" key="1">
    <citation type="journal article" date="2012" name="New Phytol.">
        <title>Insight into trade-off between wood decay and parasitism from the genome of a fungal forest pathogen.</title>
        <authorList>
            <person name="Olson A."/>
            <person name="Aerts A."/>
            <person name="Asiegbu F."/>
            <person name="Belbahri L."/>
            <person name="Bouzid O."/>
            <person name="Broberg A."/>
            <person name="Canback B."/>
            <person name="Coutinho P.M."/>
            <person name="Cullen D."/>
            <person name="Dalman K."/>
            <person name="Deflorio G."/>
            <person name="van Diepen L.T."/>
            <person name="Dunand C."/>
            <person name="Duplessis S."/>
            <person name="Durling M."/>
            <person name="Gonthier P."/>
            <person name="Grimwood J."/>
            <person name="Fossdal C.G."/>
            <person name="Hansson D."/>
            <person name="Henrissat B."/>
            <person name="Hietala A."/>
            <person name="Himmelstrand K."/>
            <person name="Hoffmeister D."/>
            <person name="Hogberg N."/>
            <person name="James T.Y."/>
            <person name="Karlsson M."/>
            <person name="Kohler A."/>
            <person name="Kues U."/>
            <person name="Lee Y.H."/>
            <person name="Lin Y.C."/>
            <person name="Lind M."/>
            <person name="Lindquist E."/>
            <person name="Lombard V."/>
            <person name="Lucas S."/>
            <person name="Lunden K."/>
            <person name="Morin E."/>
            <person name="Murat C."/>
            <person name="Park J."/>
            <person name="Raffaello T."/>
            <person name="Rouze P."/>
            <person name="Salamov A."/>
            <person name="Schmutz J."/>
            <person name="Solheim H."/>
            <person name="Stahlberg J."/>
            <person name="Velez H."/>
            <person name="de Vries R.P."/>
            <person name="Wiebenga A."/>
            <person name="Woodward S."/>
            <person name="Yakovlev I."/>
            <person name="Garbelotto M."/>
            <person name="Martin F."/>
            <person name="Grigoriev I.V."/>
            <person name="Stenlid J."/>
        </authorList>
    </citation>
    <scope>NUCLEOTIDE SEQUENCE [LARGE SCALE GENOMIC DNA]</scope>
    <source>
        <strain evidence="11 12">TC 32-1</strain>
    </source>
</reference>
<accession>W4JRN0</accession>
<dbReference type="InParanoid" id="W4JRN0"/>
<dbReference type="GO" id="GO:0016705">
    <property type="term" value="F:oxidoreductase activity, acting on paired donors, with incorporation or reduction of molecular oxygen"/>
    <property type="evidence" value="ECO:0007669"/>
    <property type="project" value="InterPro"/>
</dbReference>
<name>W4JRN0_HETIT</name>
<dbReference type="GO" id="GO:0004497">
    <property type="term" value="F:monooxygenase activity"/>
    <property type="evidence" value="ECO:0007669"/>
    <property type="project" value="UniProtKB-KW"/>
</dbReference>
<dbReference type="GO" id="GO:0005506">
    <property type="term" value="F:iron ion binding"/>
    <property type="evidence" value="ECO:0007669"/>
    <property type="project" value="InterPro"/>
</dbReference>
<evidence type="ECO:0000256" key="8">
    <source>
        <dbReference type="ARBA" id="ARBA00023033"/>
    </source>
</evidence>
<sequence length="573" mass="64387">MASLRDAFVQYISRTSYFSLCADIACACLTVYILSALSTSNSRLYPPGPPGWPIVGNAFQLPLGKHWLLFDKWTQDYGDIFSISSLGETTIILGSVKAAIDLLDVRGNIYSDRPPATMAGDLVGWNLGLGYARFDPASPQPLSSKSLFPVSSNARFRELRRIFHVSIGPRACKRPDLVIMQEEERARLLGRLLAITKKDENGLDIGHVIRESTGSLILLLTYGYRITSAHDPLVKIVEDAMLGFARASEPGAFWVDRWPILKYIPAWLPFADFRRKAKLMRDDREKLYDQPFDYVKSQLRENRALTSIVSTFMTSDEDDHSGKEESEIQAEEELVKAAAASLYSGGAETTQSSLMSFLLAMLIYPDVLAKAQAEIDAYLGPARESYTCRMPAIEDIQELPYISALVKEVWRWNPSVPLGLAHRLTEGDAYRGYHIKKGSTVYANIWSILHDPKTYPAPFEFRPERFLDEGGQLRKLEKYEDPGWIAFGFGRRICPGMFLAENSISLIIASLLYVFNIEKAKDVDGMALEPEVDYDGFICHPKPFRCRISPKSRSAEALILRELPVPSEDLILK</sequence>
<feature type="binding site" description="axial binding residue" evidence="9">
    <location>
        <position position="494"/>
    </location>
    <ligand>
        <name>heme</name>
        <dbReference type="ChEBI" id="CHEBI:30413"/>
    </ligand>
    <ligandPart>
        <name>Fe</name>
        <dbReference type="ChEBI" id="CHEBI:18248"/>
    </ligandPart>
</feature>
<evidence type="ECO:0000256" key="2">
    <source>
        <dbReference type="ARBA" id="ARBA00005179"/>
    </source>
</evidence>
<dbReference type="InterPro" id="IPR002401">
    <property type="entry name" value="Cyt_P450_E_grp-I"/>
</dbReference>
<gene>
    <name evidence="11" type="primary">cyp55</name>
    <name evidence="11" type="ORF">HETIRDRAFT_66192</name>
</gene>
<dbReference type="AlphaFoldDB" id="W4JRN0"/>
<dbReference type="GeneID" id="20678766"/>
<keyword evidence="7 9" id="KW-0408">Iron</keyword>
<keyword evidence="5 9" id="KW-0479">Metal-binding</keyword>
<dbReference type="Gene3D" id="1.10.630.10">
    <property type="entry name" value="Cytochrome P450"/>
    <property type="match status" value="1"/>
</dbReference>
<dbReference type="PRINTS" id="PR00463">
    <property type="entry name" value="EP450I"/>
</dbReference>
<dbReference type="SUPFAM" id="SSF48264">
    <property type="entry name" value="Cytochrome P450"/>
    <property type="match status" value="1"/>
</dbReference>
<dbReference type="OrthoDB" id="2789670at2759"/>
<dbReference type="InterPro" id="IPR036396">
    <property type="entry name" value="Cyt_P450_sf"/>
</dbReference>
<dbReference type="EMBL" id="KI925465">
    <property type="protein sequence ID" value="ETW75740.1"/>
    <property type="molecule type" value="Genomic_DNA"/>
</dbReference>
<dbReference type="STRING" id="747525.W4JRN0"/>
<evidence type="ECO:0000256" key="3">
    <source>
        <dbReference type="ARBA" id="ARBA00010617"/>
    </source>
</evidence>
<dbReference type="InterPro" id="IPR050364">
    <property type="entry name" value="Cytochrome_P450_fung"/>
</dbReference>
<dbReference type="InterPro" id="IPR001128">
    <property type="entry name" value="Cyt_P450"/>
</dbReference>
<keyword evidence="12" id="KW-1185">Reference proteome</keyword>
<evidence type="ECO:0000256" key="1">
    <source>
        <dbReference type="ARBA" id="ARBA00001971"/>
    </source>
</evidence>
<comment type="pathway">
    <text evidence="2">Secondary metabolite biosynthesis.</text>
</comment>
<dbReference type="KEGG" id="hir:HETIRDRAFT_66192"/>
<dbReference type="InterPro" id="IPR017972">
    <property type="entry name" value="Cyt_P450_CS"/>
</dbReference>
<evidence type="ECO:0000256" key="4">
    <source>
        <dbReference type="ARBA" id="ARBA00022617"/>
    </source>
</evidence>
<evidence type="ECO:0000256" key="10">
    <source>
        <dbReference type="RuleBase" id="RU000461"/>
    </source>
</evidence>
<dbReference type="eggNOG" id="KOG0156">
    <property type="taxonomic scope" value="Eukaryota"/>
</dbReference>
<evidence type="ECO:0000313" key="12">
    <source>
        <dbReference type="Proteomes" id="UP000030671"/>
    </source>
</evidence>
<dbReference type="CDD" id="cd11065">
    <property type="entry name" value="CYP64-like"/>
    <property type="match status" value="1"/>
</dbReference>
<keyword evidence="4 9" id="KW-0349">Heme</keyword>
<comment type="similarity">
    <text evidence="3 10">Belongs to the cytochrome P450 family.</text>
</comment>
<comment type="cofactor">
    <cofactor evidence="1 9">
        <name>heme</name>
        <dbReference type="ChEBI" id="CHEBI:30413"/>
    </cofactor>
</comment>
<evidence type="ECO:0000256" key="9">
    <source>
        <dbReference type="PIRSR" id="PIRSR602401-1"/>
    </source>
</evidence>
<organism evidence="11 12">
    <name type="scientific">Heterobasidion irregulare (strain TC 32-1)</name>
    <dbReference type="NCBI Taxonomy" id="747525"/>
    <lineage>
        <taxon>Eukaryota</taxon>
        <taxon>Fungi</taxon>
        <taxon>Dikarya</taxon>
        <taxon>Basidiomycota</taxon>
        <taxon>Agaricomycotina</taxon>
        <taxon>Agaricomycetes</taxon>
        <taxon>Russulales</taxon>
        <taxon>Bondarzewiaceae</taxon>
        <taxon>Heterobasidion</taxon>
        <taxon>Heterobasidion annosum species complex</taxon>
    </lineage>
</organism>
<evidence type="ECO:0000256" key="6">
    <source>
        <dbReference type="ARBA" id="ARBA00023002"/>
    </source>
</evidence>
<dbReference type="RefSeq" id="XP_009551879.1">
    <property type="nucleotide sequence ID" value="XM_009553584.1"/>
</dbReference>